<comment type="caution">
    <text evidence="2">The sequence shown here is derived from an EMBL/GenBank/DDBJ whole genome shotgun (WGS) entry which is preliminary data.</text>
</comment>
<sequence>MKVFALFLLLYGGSELVGQSAYAASGPHVHSSIPMLSITHASTAVGRSARLTAPLPNKQLLAPPSPGHGAAYRIDLPLINVRGAQHQEFDAGGFFGQNSLFEAENSAVNAFTVRFGRYIHSLISG</sequence>
<organism evidence="2 3">
    <name type="scientific">Neolewinella aquimaris</name>
    <dbReference type="NCBI Taxonomy" id="1835722"/>
    <lineage>
        <taxon>Bacteria</taxon>
        <taxon>Pseudomonadati</taxon>
        <taxon>Bacteroidota</taxon>
        <taxon>Saprospiria</taxon>
        <taxon>Saprospirales</taxon>
        <taxon>Lewinellaceae</taxon>
        <taxon>Neolewinella</taxon>
    </lineage>
</organism>
<dbReference type="RefSeq" id="WP_183495536.1">
    <property type="nucleotide sequence ID" value="NZ_JACIFF010000004.1"/>
</dbReference>
<dbReference type="AlphaFoldDB" id="A0A840E171"/>
<keyword evidence="3" id="KW-1185">Reference proteome</keyword>
<evidence type="ECO:0000313" key="3">
    <source>
        <dbReference type="Proteomes" id="UP000576209"/>
    </source>
</evidence>
<reference evidence="2 3" key="1">
    <citation type="submission" date="2020-08" db="EMBL/GenBank/DDBJ databases">
        <title>Genomic Encyclopedia of Type Strains, Phase IV (KMG-IV): sequencing the most valuable type-strain genomes for metagenomic binning, comparative biology and taxonomic classification.</title>
        <authorList>
            <person name="Goeker M."/>
        </authorList>
    </citation>
    <scope>NUCLEOTIDE SEQUENCE [LARGE SCALE GENOMIC DNA]</scope>
    <source>
        <strain evidence="2 3">DSM 105137</strain>
    </source>
</reference>
<feature type="signal peptide" evidence="1">
    <location>
        <begin position="1"/>
        <end position="23"/>
    </location>
</feature>
<evidence type="ECO:0000256" key="1">
    <source>
        <dbReference type="SAM" id="SignalP"/>
    </source>
</evidence>
<dbReference type="Proteomes" id="UP000576209">
    <property type="component" value="Unassembled WGS sequence"/>
</dbReference>
<protein>
    <submittedName>
        <fullName evidence="2">Uncharacterized protein</fullName>
    </submittedName>
</protein>
<accession>A0A840E171</accession>
<gene>
    <name evidence="2" type="ORF">GGR28_001904</name>
</gene>
<feature type="chain" id="PRO_5032672760" evidence="1">
    <location>
        <begin position="24"/>
        <end position="125"/>
    </location>
</feature>
<dbReference type="EMBL" id="JACIFF010000004">
    <property type="protein sequence ID" value="MBB4079284.1"/>
    <property type="molecule type" value="Genomic_DNA"/>
</dbReference>
<keyword evidence="1" id="KW-0732">Signal</keyword>
<name>A0A840E171_9BACT</name>
<proteinExistence type="predicted"/>
<evidence type="ECO:0000313" key="2">
    <source>
        <dbReference type="EMBL" id="MBB4079284.1"/>
    </source>
</evidence>